<dbReference type="SUPFAM" id="SSF55874">
    <property type="entry name" value="ATPase domain of HSP90 chaperone/DNA topoisomerase II/histidine kinase"/>
    <property type="match status" value="1"/>
</dbReference>
<dbReference type="InterPro" id="IPR004358">
    <property type="entry name" value="Sig_transdc_His_kin-like_C"/>
</dbReference>
<dbReference type="InterPro" id="IPR003661">
    <property type="entry name" value="HisK_dim/P_dom"/>
</dbReference>
<dbReference type="InterPro" id="IPR003594">
    <property type="entry name" value="HATPase_dom"/>
</dbReference>
<dbReference type="EMBL" id="OMOD01000137">
    <property type="protein sequence ID" value="SPF42209.1"/>
    <property type="molecule type" value="Genomic_DNA"/>
</dbReference>
<dbReference type="InterPro" id="IPR029016">
    <property type="entry name" value="GAF-like_dom_sf"/>
</dbReference>
<dbReference type="Pfam" id="PF13185">
    <property type="entry name" value="GAF_2"/>
    <property type="match status" value="2"/>
</dbReference>
<dbReference type="InterPro" id="IPR013656">
    <property type="entry name" value="PAS_4"/>
</dbReference>
<gene>
    <name evidence="13" type="ORF">SBA1_430010</name>
</gene>
<dbReference type="Pfam" id="PF13426">
    <property type="entry name" value="PAS_9"/>
    <property type="match status" value="1"/>
</dbReference>
<evidence type="ECO:0000256" key="5">
    <source>
        <dbReference type="ARBA" id="ARBA00022741"/>
    </source>
</evidence>
<dbReference type="InterPro" id="IPR005467">
    <property type="entry name" value="His_kinase_dom"/>
</dbReference>
<dbReference type="Pfam" id="PF08448">
    <property type="entry name" value="PAS_4"/>
    <property type="match status" value="2"/>
</dbReference>
<evidence type="ECO:0000313" key="13">
    <source>
        <dbReference type="EMBL" id="SPF42209.1"/>
    </source>
</evidence>
<evidence type="ECO:0000259" key="10">
    <source>
        <dbReference type="PROSITE" id="PS50109"/>
    </source>
</evidence>
<dbReference type="PROSITE" id="PS50109">
    <property type="entry name" value="HIS_KIN"/>
    <property type="match status" value="1"/>
</dbReference>
<dbReference type="InterPro" id="IPR035965">
    <property type="entry name" value="PAS-like_dom_sf"/>
</dbReference>
<dbReference type="InterPro" id="IPR036890">
    <property type="entry name" value="HATPase_C_sf"/>
</dbReference>
<dbReference type="Pfam" id="PF00512">
    <property type="entry name" value="HisKA"/>
    <property type="match status" value="1"/>
</dbReference>
<evidence type="ECO:0000256" key="3">
    <source>
        <dbReference type="ARBA" id="ARBA00022553"/>
    </source>
</evidence>
<dbReference type="Proteomes" id="UP000238701">
    <property type="component" value="Unassembled WGS sequence"/>
</dbReference>
<evidence type="ECO:0000256" key="8">
    <source>
        <dbReference type="ARBA" id="ARBA00023012"/>
    </source>
</evidence>
<dbReference type="PROSITE" id="PS50113">
    <property type="entry name" value="PAC"/>
    <property type="match status" value="2"/>
</dbReference>
<reference evidence="14" key="1">
    <citation type="submission" date="2018-02" db="EMBL/GenBank/DDBJ databases">
        <authorList>
            <person name="Hausmann B."/>
        </authorList>
    </citation>
    <scope>NUCLEOTIDE SEQUENCE [LARGE SCALE GENOMIC DNA]</scope>
    <source>
        <strain evidence="14">Peat soil MAG SbA1</strain>
    </source>
</reference>
<sequence length="1314" mass="143720">MIAASASPAPGSDEDFQKLLLGIAAKAGERSDAPSLIQFFCRVAREFFQVSGVYFWRRHEGDELVGEQADGKLAARFVGLRMRPEESTATAEAVRQRRTIFANQVRSADFPVARQFEARALLAAPLVVFNEVMGAVTLMHDSDESFFNPDLAAKATILAGQLGSLLEATRLSEASREEHRRAEILADVAHALYGIPDVAAVIEALADRLRLLLRTRLVCVLLKREGPFELRAVSAETPQLATAARSRHDRQTLRFAADLAQRAVAAGEPLTLSIGAEVHSLGNLVSPGMLIAAPLRTSRTQGAILVYPRQQGVFTPEEQALVAAIAGFGAVAVAHAELYATARAQAHELHQLLEISSALNSSGNLEHFLETFVVHAADFLGYGRCSIALLEDDRFLIRYRVEKGEVQRVEMDVPEGVVTRALRAKEVFWTDDASRIPGINLDAIAELRIRQLLAVPLLGANGQVLGMFNVLDRQDSAGISQEDIRRARALSNQAAVALEVARNLHLSEQHRRHAEALIELAREINGALRLPEFARRFVRRAADLTGCHAGLLAVPHEGRLQVAALHPQSGHPTATSPAEGDAAQPASAEERNVASAEARPPKTVSQNDPALDRGLERTLAAALGEFVARHAEAVTYGSAEKLLGAEAAAGLHWSDCTMVRLPAANGELAGLLALSGNSRPLDREDRIFLETMAGHGAMALENAGLFTRIEQANRHWMAIFDAISDFIVVHDRTDKVLRVNRSLAEMIGVSPAELVGTDMRSLLALTSDVMPYSCPFCRAMSDDSDEFVHPVFDRTYLVSTSRVHGASDEGVQTIHVLKDISDRREAERRYRELFDNIQEGLFFSTPAGRFVEVNDAMVRMLGYATREELLQVDIPTQLYFSPQQREHHAEVMKQEGQLNNFAATLRRQDGSPIHVLINAFGLYDHLGRLLQIRGLMLDVTGLRTYQSELHRERDFSGKILNNTQSMILVADTAGLVSYGNRRWYDAGFEQRELIGRPLVELGAPAYVRPLSAALEQTLNGQQVDNLELEIMRAGSVAGKFSANLSPMRDEQGTVTSIVVVLTDITDSAILRDKLVHAEKMAAVGQLVSGVAHEVNNPLTAILGFADLLMENTDLPEGARKDLRVILAEAQRTKQIVQNLLSFARQMPPQRNAVQLNTILRRTVQLRAYDFISHGIEVTENLDEELPEVMGDAHQLQQVFLNILNNAYDAVHEVGRPARIEIMSTKAGEAVELSFRDNGNGISHPDKIFDPFFTTKEVGKGTGLGLSICYGIVKEHGGEILCNNNLGQPGATFIVRLPAASHPASLSVAAGVTQP</sequence>
<evidence type="ECO:0000259" key="12">
    <source>
        <dbReference type="PROSITE" id="PS50113"/>
    </source>
</evidence>
<dbReference type="SMART" id="SM00388">
    <property type="entry name" value="HisKA"/>
    <property type="match status" value="1"/>
</dbReference>
<dbReference type="PROSITE" id="PS50112">
    <property type="entry name" value="PAS"/>
    <property type="match status" value="2"/>
</dbReference>
<feature type="domain" description="PAC" evidence="12">
    <location>
        <begin position="1024"/>
        <end position="1076"/>
    </location>
</feature>
<keyword evidence="3" id="KW-0597">Phosphoprotein</keyword>
<organism evidence="13 14">
    <name type="scientific">Candidatus Sulfotelmatobacter kueseliae</name>
    <dbReference type="NCBI Taxonomy" id="2042962"/>
    <lineage>
        <taxon>Bacteria</taxon>
        <taxon>Pseudomonadati</taxon>
        <taxon>Acidobacteriota</taxon>
        <taxon>Terriglobia</taxon>
        <taxon>Terriglobales</taxon>
        <taxon>Candidatus Korobacteraceae</taxon>
        <taxon>Candidatus Sulfotelmatobacter</taxon>
    </lineage>
</organism>
<dbReference type="CDD" id="cd00082">
    <property type="entry name" value="HisKA"/>
    <property type="match status" value="1"/>
</dbReference>
<protein>
    <recommendedName>
        <fullName evidence="2">histidine kinase</fullName>
        <ecNumber evidence="2">2.7.13.3</ecNumber>
    </recommendedName>
</protein>
<dbReference type="InterPro" id="IPR036097">
    <property type="entry name" value="HisK_dim/P_sf"/>
</dbReference>
<dbReference type="GO" id="GO:0005524">
    <property type="term" value="F:ATP binding"/>
    <property type="evidence" value="ECO:0007669"/>
    <property type="project" value="UniProtKB-KW"/>
</dbReference>
<feature type="domain" description="PAS" evidence="11">
    <location>
        <begin position="826"/>
        <end position="867"/>
    </location>
</feature>
<dbReference type="PANTHER" id="PTHR43065:SF46">
    <property type="entry name" value="C4-DICARBOXYLATE TRANSPORT SENSOR PROTEIN DCTB"/>
    <property type="match status" value="1"/>
</dbReference>
<dbReference type="EC" id="2.7.13.3" evidence="2"/>
<dbReference type="CDD" id="cd00130">
    <property type="entry name" value="PAS"/>
    <property type="match status" value="3"/>
</dbReference>
<dbReference type="SMART" id="SM00086">
    <property type="entry name" value="PAC"/>
    <property type="match status" value="2"/>
</dbReference>
<dbReference type="Pfam" id="PF02518">
    <property type="entry name" value="HATPase_c"/>
    <property type="match status" value="1"/>
</dbReference>
<comment type="catalytic activity">
    <reaction evidence="1">
        <text>ATP + protein L-histidine = ADP + protein N-phospho-L-histidine.</text>
        <dbReference type="EC" id="2.7.13.3"/>
    </reaction>
</comment>
<proteinExistence type="predicted"/>
<dbReference type="Gene3D" id="3.30.450.20">
    <property type="entry name" value="PAS domain"/>
    <property type="match status" value="3"/>
</dbReference>
<dbReference type="PRINTS" id="PR00344">
    <property type="entry name" value="BCTRLSENSOR"/>
</dbReference>
<evidence type="ECO:0000256" key="1">
    <source>
        <dbReference type="ARBA" id="ARBA00000085"/>
    </source>
</evidence>
<dbReference type="SMART" id="SM00091">
    <property type="entry name" value="PAS"/>
    <property type="match status" value="3"/>
</dbReference>
<keyword evidence="7" id="KW-0067">ATP-binding</keyword>
<dbReference type="Gene3D" id="3.30.565.10">
    <property type="entry name" value="Histidine kinase-like ATPase, C-terminal domain"/>
    <property type="match status" value="1"/>
</dbReference>
<dbReference type="NCBIfam" id="TIGR00229">
    <property type="entry name" value="sensory_box"/>
    <property type="match status" value="3"/>
</dbReference>
<dbReference type="GO" id="GO:0000155">
    <property type="term" value="F:phosphorelay sensor kinase activity"/>
    <property type="evidence" value="ECO:0007669"/>
    <property type="project" value="InterPro"/>
</dbReference>
<evidence type="ECO:0000256" key="6">
    <source>
        <dbReference type="ARBA" id="ARBA00022777"/>
    </source>
</evidence>
<accession>A0A2U3KRM8</accession>
<dbReference type="SMART" id="SM00065">
    <property type="entry name" value="GAF"/>
    <property type="match status" value="4"/>
</dbReference>
<evidence type="ECO:0000256" key="9">
    <source>
        <dbReference type="SAM" id="MobiDB-lite"/>
    </source>
</evidence>
<dbReference type="InterPro" id="IPR000700">
    <property type="entry name" value="PAS-assoc_C"/>
</dbReference>
<keyword evidence="5" id="KW-0547">Nucleotide-binding</keyword>
<dbReference type="Gene3D" id="3.30.450.40">
    <property type="match status" value="4"/>
</dbReference>
<keyword evidence="4 13" id="KW-0808">Transferase</keyword>
<feature type="domain" description="PAS" evidence="11">
    <location>
        <begin position="712"/>
        <end position="756"/>
    </location>
</feature>
<dbReference type="SMART" id="SM00387">
    <property type="entry name" value="HATPase_c"/>
    <property type="match status" value="1"/>
</dbReference>
<evidence type="ECO:0000256" key="2">
    <source>
        <dbReference type="ARBA" id="ARBA00012438"/>
    </source>
</evidence>
<keyword evidence="6 13" id="KW-0418">Kinase</keyword>
<dbReference type="InterPro" id="IPR000014">
    <property type="entry name" value="PAS"/>
</dbReference>
<evidence type="ECO:0000259" key="11">
    <source>
        <dbReference type="PROSITE" id="PS50112"/>
    </source>
</evidence>
<evidence type="ECO:0000256" key="4">
    <source>
        <dbReference type="ARBA" id="ARBA00022679"/>
    </source>
</evidence>
<dbReference type="PANTHER" id="PTHR43065">
    <property type="entry name" value="SENSOR HISTIDINE KINASE"/>
    <property type="match status" value="1"/>
</dbReference>
<dbReference type="SUPFAM" id="SSF55785">
    <property type="entry name" value="PYP-like sensor domain (PAS domain)"/>
    <property type="match status" value="3"/>
</dbReference>
<dbReference type="SUPFAM" id="SSF55781">
    <property type="entry name" value="GAF domain-like"/>
    <property type="match status" value="4"/>
</dbReference>
<feature type="domain" description="PAC" evidence="12">
    <location>
        <begin position="899"/>
        <end position="951"/>
    </location>
</feature>
<feature type="region of interest" description="Disordered" evidence="9">
    <location>
        <begin position="567"/>
        <end position="611"/>
    </location>
</feature>
<keyword evidence="8" id="KW-0902">Two-component regulatory system</keyword>
<evidence type="ECO:0000313" key="14">
    <source>
        <dbReference type="Proteomes" id="UP000238701"/>
    </source>
</evidence>
<dbReference type="InterPro" id="IPR001610">
    <property type="entry name" value="PAC"/>
</dbReference>
<dbReference type="SUPFAM" id="SSF47384">
    <property type="entry name" value="Homodimeric domain of signal transducing histidine kinase"/>
    <property type="match status" value="1"/>
</dbReference>
<dbReference type="Gene3D" id="1.10.287.130">
    <property type="match status" value="1"/>
</dbReference>
<feature type="domain" description="Histidine kinase" evidence="10">
    <location>
        <begin position="1089"/>
        <end position="1300"/>
    </location>
</feature>
<name>A0A2U3KRM8_9BACT</name>
<evidence type="ECO:0000256" key="7">
    <source>
        <dbReference type="ARBA" id="ARBA00022840"/>
    </source>
</evidence>
<dbReference type="InterPro" id="IPR003018">
    <property type="entry name" value="GAF"/>
</dbReference>